<sequence length="313" mass="37440">MRCNRDVVLELLCEIFRICNEKKLRCCLSGEFLIMPAVQKEIRREAPRGEVSMPFYDLCILAEELKKQVSENRNAEWFFDNENIKDICFSYVATDTMYYDIRYDKNCKYHGVRVLIKPVFDQTRFTKISNFLMNGWIQQIGSKAKKQNLENRILRFVFKKKPKMILNYLKRRLMKEQRNSSGNKCFTWSFNFRKKLKFDTNFWDDLVTVDLDGISVCVPKNLDEYANVLHGRNWKDKNYNKDYLNYLSNSGISYKMFFDEADMNTLGNELSEAVDSRRKKKNDYNKVNAPFKSSWENFYTREIGWRGKEEEND</sequence>
<evidence type="ECO:0008006" key="3">
    <source>
        <dbReference type="Google" id="ProtNLM"/>
    </source>
</evidence>
<proteinExistence type="predicted"/>
<name>A0A6N7XK92_9FIRM</name>
<dbReference type="RefSeq" id="WP_154554029.1">
    <property type="nucleotide sequence ID" value="NZ_VUNA01000005.1"/>
</dbReference>
<dbReference type="EMBL" id="VUNA01000005">
    <property type="protein sequence ID" value="MST70465.1"/>
    <property type="molecule type" value="Genomic_DNA"/>
</dbReference>
<accession>A0A6N7XK92</accession>
<comment type="caution">
    <text evidence="1">The sequence shown here is derived from an EMBL/GenBank/DDBJ whole genome shotgun (WGS) entry which is preliminary data.</text>
</comment>
<gene>
    <name evidence="1" type="ORF">FYJ65_03775</name>
</gene>
<protein>
    <recommendedName>
        <fullName evidence="3">LicD family protein</fullName>
    </recommendedName>
</protein>
<dbReference type="AlphaFoldDB" id="A0A6N7XK92"/>
<evidence type="ECO:0000313" key="1">
    <source>
        <dbReference type="EMBL" id="MST70465.1"/>
    </source>
</evidence>
<reference evidence="1 2" key="1">
    <citation type="submission" date="2019-08" db="EMBL/GenBank/DDBJ databases">
        <title>In-depth cultivation of the pig gut microbiome towards novel bacterial diversity and tailored functional studies.</title>
        <authorList>
            <person name="Wylensek D."/>
            <person name="Hitch T.C.A."/>
            <person name="Clavel T."/>
        </authorList>
    </citation>
    <scope>NUCLEOTIDE SEQUENCE [LARGE SCALE GENOMIC DNA]</scope>
    <source>
        <strain evidence="1 2">WCA-MUC-591-APC-4B</strain>
    </source>
</reference>
<organism evidence="1 2">
    <name type="scientific">Mogibacterium kristiansenii</name>
    <dbReference type="NCBI Taxonomy" id="2606708"/>
    <lineage>
        <taxon>Bacteria</taxon>
        <taxon>Bacillati</taxon>
        <taxon>Bacillota</taxon>
        <taxon>Clostridia</taxon>
        <taxon>Peptostreptococcales</taxon>
        <taxon>Anaerovoracaceae</taxon>
        <taxon>Mogibacterium</taxon>
    </lineage>
</organism>
<dbReference type="Proteomes" id="UP000469424">
    <property type="component" value="Unassembled WGS sequence"/>
</dbReference>
<evidence type="ECO:0000313" key="2">
    <source>
        <dbReference type="Proteomes" id="UP000469424"/>
    </source>
</evidence>
<keyword evidence="2" id="KW-1185">Reference proteome</keyword>